<keyword evidence="4" id="KW-0227">DNA damage</keyword>
<dbReference type="GO" id="GO:0000110">
    <property type="term" value="C:nucleotide-excision repair factor 1 complex"/>
    <property type="evidence" value="ECO:0007669"/>
    <property type="project" value="TreeGrafter"/>
</dbReference>
<comment type="subcellular location">
    <subcellularLocation>
        <location evidence="1">Nucleus</location>
    </subcellularLocation>
</comment>
<keyword evidence="3" id="KW-0479">Metal-binding</keyword>
<dbReference type="GO" id="GO:1901255">
    <property type="term" value="P:nucleotide-excision repair involved in interstrand cross-link repair"/>
    <property type="evidence" value="ECO:0007669"/>
    <property type="project" value="TreeGrafter"/>
</dbReference>
<keyword evidence="8" id="KW-0234">DNA repair</keyword>
<evidence type="ECO:0000313" key="13">
    <source>
        <dbReference type="WBParaSite" id="PSAMB.scaffold5838size10769.g27394.t1"/>
    </source>
</evidence>
<dbReference type="InterPro" id="IPR022652">
    <property type="entry name" value="Znf_XPA_CS"/>
</dbReference>
<evidence type="ECO:0000256" key="5">
    <source>
        <dbReference type="ARBA" id="ARBA00022771"/>
    </source>
</evidence>
<organism evidence="12 13">
    <name type="scientific">Plectus sambesii</name>
    <dbReference type="NCBI Taxonomy" id="2011161"/>
    <lineage>
        <taxon>Eukaryota</taxon>
        <taxon>Metazoa</taxon>
        <taxon>Ecdysozoa</taxon>
        <taxon>Nematoda</taxon>
        <taxon>Chromadorea</taxon>
        <taxon>Plectida</taxon>
        <taxon>Plectina</taxon>
        <taxon>Plectoidea</taxon>
        <taxon>Plectidae</taxon>
        <taxon>Plectus</taxon>
    </lineage>
</organism>
<dbReference type="NCBIfam" id="TIGR00598">
    <property type="entry name" value="rad14"/>
    <property type="match status" value="1"/>
</dbReference>
<evidence type="ECO:0000259" key="11">
    <source>
        <dbReference type="Pfam" id="PF05181"/>
    </source>
</evidence>
<feature type="domain" description="XPA C-terminal" evidence="11">
    <location>
        <begin position="98"/>
        <end position="149"/>
    </location>
</feature>
<keyword evidence="12" id="KW-1185">Reference proteome</keyword>
<dbReference type="PANTHER" id="PTHR10142">
    <property type="entry name" value="DNA REPAIR PROTEIN COMPLEMENTING XP-A CELLS"/>
    <property type="match status" value="1"/>
</dbReference>
<dbReference type="GO" id="GO:0008270">
    <property type="term" value="F:zinc ion binding"/>
    <property type="evidence" value="ECO:0007669"/>
    <property type="project" value="UniProtKB-KW"/>
</dbReference>
<comment type="similarity">
    <text evidence="2">Belongs to the XPA family.</text>
</comment>
<dbReference type="PANTHER" id="PTHR10142:SF0">
    <property type="entry name" value="DNA REPAIR PROTEIN COMPLEMENTING XP-A CELLS"/>
    <property type="match status" value="1"/>
</dbReference>
<dbReference type="AlphaFoldDB" id="A0A914X0F5"/>
<dbReference type="GO" id="GO:0000715">
    <property type="term" value="P:nucleotide-excision repair, DNA damage recognition"/>
    <property type="evidence" value="ECO:0007669"/>
    <property type="project" value="TreeGrafter"/>
</dbReference>
<name>A0A914X0F5_9BILA</name>
<evidence type="ECO:0000313" key="12">
    <source>
        <dbReference type="Proteomes" id="UP000887566"/>
    </source>
</evidence>
<evidence type="ECO:0000256" key="10">
    <source>
        <dbReference type="SAM" id="MobiDB-lite"/>
    </source>
</evidence>
<proteinExistence type="inferred from homology"/>
<accession>A0A914X0F5</accession>
<evidence type="ECO:0000256" key="9">
    <source>
        <dbReference type="ARBA" id="ARBA00023242"/>
    </source>
</evidence>
<dbReference type="InterPro" id="IPR009061">
    <property type="entry name" value="DNA-bd_dom_put_sf"/>
</dbReference>
<dbReference type="InterPro" id="IPR022656">
    <property type="entry name" value="XPA_C"/>
</dbReference>
<keyword evidence="7" id="KW-0238">DNA-binding</keyword>
<dbReference type="InterPro" id="IPR037129">
    <property type="entry name" value="XPA_sf"/>
</dbReference>
<dbReference type="Proteomes" id="UP000887566">
    <property type="component" value="Unplaced"/>
</dbReference>
<evidence type="ECO:0000256" key="7">
    <source>
        <dbReference type="ARBA" id="ARBA00023125"/>
    </source>
</evidence>
<evidence type="ECO:0000256" key="6">
    <source>
        <dbReference type="ARBA" id="ARBA00022833"/>
    </source>
</evidence>
<evidence type="ECO:0000256" key="1">
    <source>
        <dbReference type="ARBA" id="ARBA00004123"/>
    </source>
</evidence>
<dbReference type="SUPFAM" id="SSF57716">
    <property type="entry name" value="Glucocorticoid receptor-like (DNA-binding domain)"/>
    <property type="match status" value="1"/>
</dbReference>
<dbReference type="Pfam" id="PF01286">
    <property type="entry name" value="XPA_N"/>
    <property type="match status" value="1"/>
</dbReference>
<dbReference type="GO" id="GO:0006284">
    <property type="term" value="P:base-excision repair"/>
    <property type="evidence" value="ECO:0007669"/>
    <property type="project" value="TreeGrafter"/>
</dbReference>
<evidence type="ECO:0000256" key="2">
    <source>
        <dbReference type="ARBA" id="ARBA00005548"/>
    </source>
</evidence>
<dbReference type="GO" id="GO:0003684">
    <property type="term" value="F:damaged DNA binding"/>
    <property type="evidence" value="ECO:0007669"/>
    <property type="project" value="InterPro"/>
</dbReference>
<dbReference type="Pfam" id="PF05181">
    <property type="entry name" value="XPA_C"/>
    <property type="match status" value="1"/>
</dbReference>
<dbReference type="Gene3D" id="3.90.530.10">
    <property type="entry name" value="XPA C-terminal domain"/>
    <property type="match status" value="1"/>
</dbReference>
<dbReference type="GO" id="GO:0070914">
    <property type="term" value="P:UV-damage excision repair"/>
    <property type="evidence" value="ECO:0007669"/>
    <property type="project" value="TreeGrafter"/>
</dbReference>
<dbReference type="WBParaSite" id="PSAMB.scaffold5838size10769.g27394.t1">
    <property type="protein sequence ID" value="PSAMB.scaffold5838size10769.g27394.t1"/>
    <property type="gene ID" value="PSAMB.scaffold5838size10769.g27394"/>
</dbReference>
<dbReference type="InterPro" id="IPR000465">
    <property type="entry name" value="XPA/RAD14"/>
</dbReference>
<dbReference type="CDD" id="cd21076">
    <property type="entry name" value="DBD_XPA"/>
    <property type="match status" value="1"/>
</dbReference>
<evidence type="ECO:0000256" key="8">
    <source>
        <dbReference type="ARBA" id="ARBA00023204"/>
    </source>
</evidence>
<dbReference type="SUPFAM" id="SSF46955">
    <property type="entry name" value="Putative DNA-binding domain"/>
    <property type="match status" value="1"/>
</dbReference>
<feature type="compositionally biased region" description="Basic and acidic residues" evidence="10">
    <location>
        <begin position="208"/>
        <end position="219"/>
    </location>
</feature>
<keyword evidence="5" id="KW-0863">Zinc-finger</keyword>
<keyword evidence="9" id="KW-0539">Nucleus</keyword>
<evidence type="ECO:0000256" key="4">
    <source>
        <dbReference type="ARBA" id="ARBA00022763"/>
    </source>
</evidence>
<protein>
    <submittedName>
        <fullName evidence="13">XPA C-terminal domain-containing protein</fullName>
    </submittedName>
</protein>
<reference evidence="13" key="1">
    <citation type="submission" date="2022-11" db="UniProtKB">
        <authorList>
            <consortium name="WormBaseParasite"/>
        </authorList>
    </citation>
    <scope>IDENTIFICATION</scope>
</reference>
<keyword evidence="6" id="KW-0862">Zinc</keyword>
<feature type="compositionally biased region" description="Basic and acidic residues" evidence="10">
    <location>
        <begin position="190"/>
        <end position="199"/>
    </location>
</feature>
<feature type="compositionally biased region" description="Basic and acidic residues" evidence="10">
    <location>
        <begin position="39"/>
        <end position="53"/>
    </location>
</feature>
<feature type="region of interest" description="Disordered" evidence="10">
    <location>
        <begin position="190"/>
        <end position="219"/>
    </location>
</feature>
<dbReference type="FunFam" id="3.90.530.10:FF:000001">
    <property type="entry name" value="DNA repair protein complementing XP-A cells"/>
    <property type="match status" value="1"/>
</dbReference>
<feature type="region of interest" description="Disordered" evidence="10">
    <location>
        <begin position="25"/>
        <end position="66"/>
    </location>
</feature>
<evidence type="ECO:0000256" key="3">
    <source>
        <dbReference type="ARBA" id="ARBA00022723"/>
    </source>
</evidence>
<sequence>MSKRPSNFRDVPIVEKLYRQNQTSYASAGGFLDDDDDAAERQRQRDENRKNAEEAASSSSITPAPDSCVKCSKALIDSLLWDKFNEPVCDGCRAPDGEHKLITRTEAKTQYLLKDCDFDMRKPPLKFISKKNPHNPRYGDMKLYLKGQIEARVLEVFGSWEALEEAKEQRVEMREVRRDKRFEKKIKELRNEVRGDSKNKAAKRKSHEHTYGEEQHDSSSDEYFKICTHCSYRLSYEKM</sequence>